<evidence type="ECO:0000313" key="1">
    <source>
        <dbReference type="EMBL" id="KAJ1182922.1"/>
    </source>
</evidence>
<evidence type="ECO:0000313" key="2">
    <source>
        <dbReference type="Proteomes" id="UP001066276"/>
    </source>
</evidence>
<name>A0AAV7U236_PLEWA</name>
<dbReference type="EMBL" id="JANPWB010000006">
    <property type="protein sequence ID" value="KAJ1182922.1"/>
    <property type="molecule type" value="Genomic_DNA"/>
</dbReference>
<organism evidence="1 2">
    <name type="scientific">Pleurodeles waltl</name>
    <name type="common">Iberian ribbed newt</name>
    <dbReference type="NCBI Taxonomy" id="8319"/>
    <lineage>
        <taxon>Eukaryota</taxon>
        <taxon>Metazoa</taxon>
        <taxon>Chordata</taxon>
        <taxon>Craniata</taxon>
        <taxon>Vertebrata</taxon>
        <taxon>Euteleostomi</taxon>
        <taxon>Amphibia</taxon>
        <taxon>Batrachia</taxon>
        <taxon>Caudata</taxon>
        <taxon>Salamandroidea</taxon>
        <taxon>Salamandridae</taxon>
        <taxon>Pleurodelinae</taxon>
        <taxon>Pleurodeles</taxon>
    </lineage>
</organism>
<accession>A0AAV7U236</accession>
<dbReference type="AlphaFoldDB" id="A0AAV7U236"/>
<proteinExistence type="predicted"/>
<keyword evidence="2" id="KW-1185">Reference proteome</keyword>
<sequence length="253" mass="27918">MLLLRGLVRRYSFLLLGSGRFAAAVFSARVLRLNAVPVSGFLPKCRWAGPLVGSLRLGRLLLQKHVLCFRVPASLGERCSDDGAVSMVCRRVSVAPSVVVSAAASTLLSSELEAPSREEQKGKYISKEFLPPLVKHVKMNMDFPDMDVPDTSGSLLRQFQSSVPRDVPVHPCIQEVIKREWRDPNKILLPRFMGELYPLQNIPQVLPDSVPIDSFATSLVGRTSLAKDAVIRDSVDRKVDVSLRKSYAGTHLA</sequence>
<dbReference type="Proteomes" id="UP001066276">
    <property type="component" value="Chromosome 3_2"/>
</dbReference>
<dbReference type="Gene3D" id="1.10.287.3160">
    <property type="match status" value="1"/>
</dbReference>
<gene>
    <name evidence="1" type="ORF">NDU88_008099</name>
</gene>
<reference evidence="1" key="1">
    <citation type="journal article" date="2022" name="bioRxiv">
        <title>Sequencing and chromosome-scale assembly of the giantPleurodeles waltlgenome.</title>
        <authorList>
            <person name="Brown T."/>
            <person name="Elewa A."/>
            <person name="Iarovenko S."/>
            <person name="Subramanian E."/>
            <person name="Araus A.J."/>
            <person name="Petzold A."/>
            <person name="Susuki M."/>
            <person name="Suzuki K.-i.T."/>
            <person name="Hayashi T."/>
            <person name="Toyoda A."/>
            <person name="Oliveira C."/>
            <person name="Osipova E."/>
            <person name="Leigh N.D."/>
            <person name="Simon A."/>
            <person name="Yun M.H."/>
        </authorList>
    </citation>
    <scope>NUCLEOTIDE SEQUENCE</scope>
    <source>
        <strain evidence="1">20211129_DDA</strain>
        <tissue evidence="1">Liver</tissue>
    </source>
</reference>
<protein>
    <submittedName>
        <fullName evidence="1">Uncharacterized protein</fullName>
    </submittedName>
</protein>
<comment type="caution">
    <text evidence="1">The sequence shown here is derived from an EMBL/GenBank/DDBJ whole genome shotgun (WGS) entry which is preliminary data.</text>
</comment>